<keyword evidence="5 7" id="KW-0472">Membrane</keyword>
<keyword evidence="5" id="KW-0449">Lipoprotein</keyword>
<comment type="similarity">
    <text evidence="2 5">Belongs to the glycosyl hydrolase 72 family.</text>
</comment>
<feature type="compositionally biased region" description="Low complexity" evidence="6">
    <location>
        <begin position="432"/>
        <end position="460"/>
    </location>
</feature>
<protein>
    <recommendedName>
        <fullName evidence="5">1,3-beta-glucanosyltransferase</fullName>
        <ecNumber evidence="5">2.4.1.-</ecNumber>
    </recommendedName>
</protein>
<evidence type="ECO:0000256" key="4">
    <source>
        <dbReference type="ARBA" id="ARBA00023180"/>
    </source>
</evidence>
<dbReference type="GO" id="GO:0071970">
    <property type="term" value="P:fungal-type cell wall (1-&gt;3)-beta-D-glucan biosynthetic process"/>
    <property type="evidence" value="ECO:0007669"/>
    <property type="project" value="TreeGrafter"/>
</dbReference>
<dbReference type="Pfam" id="PF03198">
    <property type="entry name" value="Glyco_hydro_72"/>
    <property type="match status" value="1"/>
</dbReference>
<comment type="caution">
    <text evidence="8">The sequence shown here is derived from an EMBL/GenBank/DDBJ whole genome shotgun (WGS) entry which is preliminary data.</text>
</comment>
<comment type="function">
    <text evidence="5">Splits internally a 1,3-beta-glucan molecule and transfers the newly generated reducing end (the donor) to the non-reducing end of another 1,3-beta-glucan molecule (the acceptor) forming a 1,3-beta linkage, resulting in the elongation of 1,3-beta-glucan chains in the cell wall.</text>
</comment>
<keyword evidence="4" id="KW-0325">Glycoprotein</keyword>
<dbReference type="STRING" id="177199.A0A420XZ14"/>
<dbReference type="GO" id="GO:0031505">
    <property type="term" value="P:fungal-type cell wall organization"/>
    <property type="evidence" value="ECO:0007669"/>
    <property type="project" value="TreeGrafter"/>
</dbReference>
<keyword evidence="7" id="KW-1133">Transmembrane helix</keyword>
<feature type="signal peptide" evidence="5">
    <location>
        <begin position="1"/>
        <end position="17"/>
    </location>
</feature>
<dbReference type="PANTHER" id="PTHR31468">
    <property type="entry name" value="1,3-BETA-GLUCANOSYLTRANSFERASE GAS1"/>
    <property type="match status" value="1"/>
</dbReference>
<dbReference type="AlphaFoldDB" id="A0A420XZ14"/>
<organism evidence="8 9">
    <name type="scientific">Coniochaeta pulveracea</name>
    <dbReference type="NCBI Taxonomy" id="177199"/>
    <lineage>
        <taxon>Eukaryota</taxon>
        <taxon>Fungi</taxon>
        <taxon>Dikarya</taxon>
        <taxon>Ascomycota</taxon>
        <taxon>Pezizomycotina</taxon>
        <taxon>Sordariomycetes</taxon>
        <taxon>Sordariomycetidae</taxon>
        <taxon>Coniochaetales</taxon>
        <taxon>Coniochaetaceae</taxon>
        <taxon>Coniochaeta</taxon>
    </lineage>
</organism>
<proteinExistence type="inferred from homology"/>
<keyword evidence="5" id="KW-0808">Transferase</keyword>
<dbReference type="OrthoDB" id="421038at2759"/>
<dbReference type="GO" id="GO:0042124">
    <property type="term" value="F:1,3-beta-glucanosyltransferase activity"/>
    <property type="evidence" value="ECO:0007669"/>
    <property type="project" value="TreeGrafter"/>
</dbReference>
<feature type="region of interest" description="Disordered" evidence="6">
    <location>
        <begin position="426"/>
        <end position="465"/>
    </location>
</feature>
<dbReference type="Gene3D" id="3.20.20.80">
    <property type="entry name" value="Glycosidases"/>
    <property type="match status" value="1"/>
</dbReference>
<evidence type="ECO:0000256" key="5">
    <source>
        <dbReference type="RuleBase" id="RU361209"/>
    </source>
</evidence>
<keyword evidence="9" id="KW-1185">Reference proteome</keyword>
<sequence length="497" mass="53547">MFMHAALVALGATLGAAVTSLEVENNYFINPVTKTRFQIVGMAYQPGGSAGYNPEKRLDPLSDRDHCLRDAALMQVLGVNAIRVYNLDPDLNHDECASIFNAAGMYMLLDVNSPLPGESLMSLAPWESYYAAYLNRTFAIVEAFKNYPNTLAFFSGNEVIDNVKTGSTVPPYVRAVTRDLKDYISRHSSRKIPVGYSAADVRDVLWDSYNYFQCAEDGDQNDTSRADLFALNSYSWCGSDATFQSSGYNDLVSGFTGSPIPIFYSEYGCNTPSPRVFTEVPTIYGPEMTGVFSGGIVYEYSQEENNYGLVEIADDGSATLLGDYYALLGQYSKLDFSKIQSEKVSTTSSPPKAVKCDSKLITTDGFNDNFTLPVLPPGAPELLQNGVKIGYRPAIIDVDDWEVKSTVKNTDGSAIKGLKVVQLSEDQSNQPGTNTFNGTATSSTTPTSSGGNGTAASTPSEDAAPSHLPAHNWKIAVGTSVGLVILFGLGGVGGLLY</sequence>
<dbReference type="InterPro" id="IPR004886">
    <property type="entry name" value="Glucanosyltransferase"/>
</dbReference>
<keyword evidence="5" id="KW-0336">GPI-anchor</keyword>
<feature type="transmembrane region" description="Helical" evidence="7">
    <location>
        <begin position="475"/>
        <end position="496"/>
    </location>
</feature>
<dbReference type="GO" id="GO:0098552">
    <property type="term" value="C:side of membrane"/>
    <property type="evidence" value="ECO:0007669"/>
    <property type="project" value="UniProtKB-KW"/>
</dbReference>
<dbReference type="InterPro" id="IPR017853">
    <property type="entry name" value="GH"/>
</dbReference>
<evidence type="ECO:0000313" key="9">
    <source>
        <dbReference type="Proteomes" id="UP000275385"/>
    </source>
</evidence>
<dbReference type="GO" id="GO:0005886">
    <property type="term" value="C:plasma membrane"/>
    <property type="evidence" value="ECO:0007669"/>
    <property type="project" value="UniProtKB-SubCell"/>
</dbReference>
<evidence type="ECO:0000256" key="1">
    <source>
        <dbReference type="ARBA" id="ARBA00004609"/>
    </source>
</evidence>
<keyword evidence="7" id="KW-0812">Transmembrane</keyword>
<evidence type="ECO:0000256" key="3">
    <source>
        <dbReference type="ARBA" id="ARBA00022729"/>
    </source>
</evidence>
<evidence type="ECO:0000313" key="8">
    <source>
        <dbReference type="EMBL" id="RKU40770.1"/>
    </source>
</evidence>
<comment type="subcellular location">
    <subcellularLocation>
        <location evidence="1 5">Cell membrane</location>
        <topology evidence="1 5">Lipid-anchor</topology>
        <topology evidence="1 5">GPI-anchor</topology>
    </subcellularLocation>
</comment>
<feature type="chain" id="PRO_5018819277" description="1,3-beta-glucanosyltransferase" evidence="5">
    <location>
        <begin position="18"/>
        <end position="497"/>
    </location>
</feature>
<name>A0A420XZ14_9PEZI</name>
<dbReference type="SUPFAM" id="SSF51445">
    <property type="entry name" value="(Trans)glycosidases"/>
    <property type="match status" value="1"/>
</dbReference>
<evidence type="ECO:0000256" key="6">
    <source>
        <dbReference type="SAM" id="MobiDB-lite"/>
    </source>
</evidence>
<dbReference type="EMBL" id="QVQW01000092">
    <property type="protein sequence ID" value="RKU40770.1"/>
    <property type="molecule type" value="Genomic_DNA"/>
</dbReference>
<dbReference type="EC" id="2.4.1.-" evidence="5"/>
<accession>A0A420XZ14</accession>
<dbReference type="Proteomes" id="UP000275385">
    <property type="component" value="Unassembled WGS sequence"/>
</dbReference>
<keyword evidence="3 5" id="KW-0732">Signal</keyword>
<gene>
    <name evidence="8" type="ORF">DL546_003010</name>
</gene>
<dbReference type="PANTHER" id="PTHR31468:SF4">
    <property type="entry name" value="1,3-BETA-GLUCANOSYLTRANSFERASE GAS3-RELATED"/>
    <property type="match status" value="1"/>
</dbReference>
<reference evidence="8 9" key="1">
    <citation type="submission" date="2018-08" db="EMBL/GenBank/DDBJ databases">
        <title>Draft genome of the lignicolous fungus Coniochaeta pulveracea.</title>
        <authorList>
            <person name="Borstlap C.J."/>
            <person name="De Witt R.N."/>
            <person name="Botha A."/>
            <person name="Volschenk H."/>
        </authorList>
    </citation>
    <scope>NUCLEOTIDE SEQUENCE [LARGE SCALE GENOMIC DNA]</scope>
    <source>
        <strain evidence="8 9">CAB683</strain>
    </source>
</reference>
<evidence type="ECO:0000256" key="7">
    <source>
        <dbReference type="SAM" id="Phobius"/>
    </source>
</evidence>
<evidence type="ECO:0000256" key="2">
    <source>
        <dbReference type="ARBA" id="ARBA00007528"/>
    </source>
</evidence>